<sequence length="155" mass="17028">MLLKASQQQQTTHDSLIVNNSSISSNPAIIANSSVHHLKFSRETWIVLLKVLLGIADRLLTENNDTATVQEKPAAFRRGSYIDGSIGERGTIVTRWGAAARGANNSNNDRDRLSGGEVNVGPRMGDALVDSVTRVLIEVWLRSGEMDKEIWDCLK</sequence>
<organism evidence="1 2">
    <name type="scientific">Physocladia obscura</name>
    <dbReference type="NCBI Taxonomy" id="109957"/>
    <lineage>
        <taxon>Eukaryota</taxon>
        <taxon>Fungi</taxon>
        <taxon>Fungi incertae sedis</taxon>
        <taxon>Chytridiomycota</taxon>
        <taxon>Chytridiomycota incertae sedis</taxon>
        <taxon>Chytridiomycetes</taxon>
        <taxon>Chytridiales</taxon>
        <taxon>Chytriomycetaceae</taxon>
        <taxon>Physocladia</taxon>
    </lineage>
</organism>
<name>A0AAD5SPY2_9FUNG</name>
<evidence type="ECO:0000313" key="1">
    <source>
        <dbReference type="EMBL" id="KAJ3088462.1"/>
    </source>
</evidence>
<accession>A0AAD5SPY2</accession>
<proteinExistence type="predicted"/>
<dbReference type="EMBL" id="JADGJH010003849">
    <property type="protein sequence ID" value="KAJ3088462.1"/>
    <property type="molecule type" value="Genomic_DNA"/>
</dbReference>
<protein>
    <submittedName>
        <fullName evidence="1">Uncharacterized protein</fullName>
    </submittedName>
</protein>
<dbReference type="AlphaFoldDB" id="A0AAD5SPY2"/>
<dbReference type="Proteomes" id="UP001211907">
    <property type="component" value="Unassembled WGS sequence"/>
</dbReference>
<feature type="non-terminal residue" evidence="1">
    <location>
        <position position="155"/>
    </location>
</feature>
<evidence type="ECO:0000313" key="2">
    <source>
        <dbReference type="Proteomes" id="UP001211907"/>
    </source>
</evidence>
<gene>
    <name evidence="1" type="ORF">HK100_008028</name>
</gene>
<reference evidence="1" key="1">
    <citation type="submission" date="2020-05" db="EMBL/GenBank/DDBJ databases">
        <title>Phylogenomic resolution of chytrid fungi.</title>
        <authorList>
            <person name="Stajich J.E."/>
            <person name="Amses K."/>
            <person name="Simmons R."/>
            <person name="Seto K."/>
            <person name="Myers J."/>
            <person name="Bonds A."/>
            <person name="Quandt C.A."/>
            <person name="Barry K."/>
            <person name="Liu P."/>
            <person name="Grigoriev I."/>
            <person name="Longcore J.E."/>
            <person name="James T.Y."/>
        </authorList>
    </citation>
    <scope>NUCLEOTIDE SEQUENCE</scope>
    <source>
        <strain evidence="1">JEL0513</strain>
    </source>
</reference>
<comment type="caution">
    <text evidence="1">The sequence shown here is derived from an EMBL/GenBank/DDBJ whole genome shotgun (WGS) entry which is preliminary data.</text>
</comment>
<keyword evidence="2" id="KW-1185">Reference proteome</keyword>